<dbReference type="SUPFAM" id="SSF57783">
    <property type="entry name" value="Zinc beta-ribbon"/>
    <property type="match status" value="1"/>
</dbReference>
<evidence type="ECO:0000256" key="1">
    <source>
        <dbReference type="ARBA" id="ARBA00022478"/>
    </source>
</evidence>
<dbReference type="Pfam" id="PF13155">
    <property type="entry name" value="Toprim_2"/>
    <property type="match status" value="1"/>
</dbReference>
<proteinExistence type="inferred from homology"/>
<comment type="function">
    <text evidence="12 13">RNA polymerase that catalyzes the synthesis of short RNA molecules used as primers for DNA polymerase during DNA replication.</text>
</comment>
<comment type="catalytic activity">
    <reaction evidence="12">
        <text>ssDNA + n NTP = ssDNA/pppN(pN)n-1 hybrid + (n-1) diphosphate.</text>
        <dbReference type="EC" id="2.7.7.101"/>
    </reaction>
</comment>
<protein>
    <recommendedName>
        <fullName evidence="12 13">DNA primase</fullName>
        <ecNumber evidence="12">2.7.7.101</ecNumber>
    </recommendedName>
</protein>
<dbReference type="GO" id="GO:0000428">
    <property type="term" value="C:DNA-directed RNA polymerase complex"/>
    <property type="evidence" value="ECO:0007669"/>
    <property type="project" value="UniProtKB-KW"/>
</dbReference>
<dbReference type="InterPro" id="IPR013264">
    <property type="entry name" value="DNAG_N"/>
</dbReference>
<dbReference type="InterPro" id="IPR034151">
    <property type="entry name" value="TOPRIM_DnaG_bac"/>
</dbReference>
<dbReference type="EC" id="2.7.7.101" evidence="12"/>
<dbReference type="Gene3D" id="3.40.1360.10">
    <property type="match status" value="1"/>
</dbReference>
<dbReference type="InterPro" id="IPR006295">
    <property type="entry name" value="DNA_primase_DnaG"/>
</dbReference>
<comment type="cofactor">
    <cofactor evidence="12 13 14">
        <name>Zn(2+)</name>
        <dbReference type="ChEBI" id="CHEBI:29105"/>
    </cofactor>
    <text evidence="12 13 14">Binds 1 zinc ion per monomer.</text>
</comment>
<evidence type="ECO:0000256" key="6">
    <source>
        <dbReference type="ARBA" id="ARBA00022723"/>
    </source>
</evidence>
<evidence type="ECO:0000256" key="7">
    <source>
        <dbReference type="ARBA" id="ARBA00022771"/>
    </source>
</evidence>
<dbReference type="GO" id="GO:0006269">
    <property type="term" value="P:DNA replication, synthesis of primer"/>
    <property type="evidence" value="ECO:0007669"/>
    <property type="project" value="UniProtKB-UniRule"/>
</dbReference>
<dbReference type="GO" id="GO:0003899">
    <property type="term" value="F:DNA-directed RNA polymerase activity"/>
    <property type="evidence" value="ECO:0007669"/>
    <property type="project" value="UniProtKB-UniRule"/>
</dbReference>
<dbReference type="PROSITE" id="PS50880">
    <property type="entry name" value="TOPRIM"/>
    <property type="match status" value="1"/>
</dbReference>
<evidence type="ECO:0000256" key="5">
    <source>
        <dbReference type="ARBA" id="ARBA00022705"/>
    </source>
</evidence>
<dbReference type="HAMAP" id="MF_00974">
    <property type="entry name" value="DNA_primase_DnaG"/>
    <property type="match status" value="1"/>
</dbReference>
<dbReference type="Pfam" id="PF08275">
    <property type="entry name" value="DNAG_N"/>
    <property type="match status" value="1"/>
</dbReference>
<feature type="domain" description="Toprim" evidence="15">
    <location>
        <begin position="257"/>
        <end position="340"/>
    </location>
</feature>
<comment type="similarity">
    <text evidence="12 13">Belongs to the DnaG primase family.</text>
</comment>
<keyword evidence="4 12" id="KW-0548">Nucleotidyltransferase</keyword>
<keyword evidence="5 12" id="KW-0235">DNA replication</keyword>
<keyword evidence="7 12" id="KW-0863">Zinc-finger</keyword>
<evidence type="ECO:0000256" key="8">
    <source>
        <dbReference type="ARBA" id="ARBA00022833"/>
    </source>
</evidence>
<dbReference type="Proteomes" id="UP000033999">
    <property type="component" value="Unassembled WGS sequence"/>
</dbReference>
<dbReference type="GO" id="GO:1990077">
    <property type="term" value="C:primosome complex"/>
    <property type="evidence" value="ECO:0007669"/>
    <property type="project" value="UniProtKB-KW"/>
</dbReference>
<evidence type="ECO:0000256" key="9">
    <source>
        <dbReference type="ARBA" id="ARBA00022842"/>
    </source>
</evidence>
<dbReference type="SMART" id="SM00400">
    <property type="entry name" value="ZnF_CHCC"/>
    <property type="match status" value="1"/>
</dbReference>
<evidence type="ECO:0000256" key="4">
    <source>
        <dbReference type="ARBA" id="ARBA00022695"/>
    </source>
</evidence>
<dbReference type="PANTHER" id="PTHR30313">
    <property type="entry name" value="DNA PRIMASE"/>
    <property type="match status" value="1"/>
</dbReference>
<feature type="zinc finger region" description="CHC2-type" evidence="12 14">
    <location>
        <begin position="35"/>
        <end position="59"/>
    </location>
</feature>
<dbReference type="InterPro" id="IPR002694">
    <property type="entry name" value="Znf_CHC2"/>
</dbReference>
<evidence type="ECO:0000256" key="11">
    <source>
        <dbReference type="ARBA" id="ARBA00023163"/>
    </source>
</evidence>
<dbReference type="PATRIC" id="fig|1619041.3.peg.834"/>
<organism evidence="16 17">
    <name type="scientific">Candidatus Magasanikbacteria bacterium GW2011_GWA2_45_39</name>
    <dbReference type="NCBI Taxonomy" id="1619041"/>
    <lineage>
        <taxon>Bacteria</taxon>
        <taxon>Candidatus Magasanikiibacteriota</taxon>
    </lineage>
</organism>
<dbReference type="GO" id="GO:0008270">
    <property type="term" value="F:zinc ion binding"/>
    <property type="evidence" value="ECO:0007669"/>
    <property type="project" value="UniProtKB-UniRule"/>
</dbReference>
<dbReference type="AlphaFoldDB" id="A0A0G1MDX8"/>
<accession>A0A0G1MDX8</accession>
<dbReference type="Gene3D" id="3.90.980.10">
    <property type="entry name" value="DNA primase, catalytic core, N-terminal domain"/>
    <property type="match status" value="1"/>
</dbReference>
<keyword evidence="8 12" id="KW-0862">Zinc</keyword>
<dbReference type="FunFam" id="3.40.1360.10:FF:000002">
    <property type="entry name" value="DNA primase"/>
    <property type="match status" value="1"/>
</dbReference>
<keyword evidence="3 12" id="KW-0808">Transferase</keyword>
<dbReference type="PANTHER" id="PTHR30313:SF2">
    <property type="entry name" value="DNA PRIMASE"/>
    <property type="match status" value="1"/>
</dbReference>
<keyword evidence="9" id="KW-0460">Magnesium</keyword>
<comment type="caution">
    <text evidence="16">The sequence shown here is derived from an EMBL/GenBank/DDBJ whole genome shotgun (WGS) entry which is preliminary data.</text>
</comment>
<evidence type="ECO:0000256" key="14">
    <source>
        <dbReference type="PIRSR" id="PIRSR002811-1"/>
    </source>
</evidence>
<evidence type="ECO:0000256" key="3">
    <source>
        <dbReference type="ARBA" id="ARBA00022679"/>
    </source>
</evidence>
<keyword evidence="1 12" id="KW-0240">DNA-directed RNA polymerase</keyword>
<evidence type="ECO:0000313" key="16">
    <source>
        <dbReference type="EMBL" id="KKU06459.1"/>
    </source>
</evidence>
<dbReference type="FunFam" id="3.90.580.10:FF:000001">
    <property type="entry name" value="DNA primase"/>
    <property type="match status" value="1"/>
</dbReference>
<evidence type="ECO:0000256" key="2">
    <source>
        <dbReference type="ARBA" id="ARBA00022515"/>
    </source>
</evidence>
<dbReference type="InterPro" id="IPR036977">
    <property type="entry name" value="DNA_primase_Znf_CHC2"/>
</dbReference>
<dbReference type="PIRSF" id="PIRSF002811">
    <property type="entry name" value="DnaG"/>
    <property type="match status" value="1"/>
</dbReference>
<evidence type="ECO:0000313" key="17">
    <source>
        <dbReference type="Proteomes" id="UP000033999"/>
    </source>
</evidence>
<dbReference type="Pfam" id="PF10410">
    <property type="entry name" value="DnaB_bind"/>
    <property type="match status" value="1"/>
</dbReference>
<name>A0A0G1MDX8_9BACT</name>
<reference evidence="16 17" key="1">
    <citation type="journal article" date="2015" name="Nature">
        <title>rRNA introns, odd ribosomes, and small enigmatic genomes across a large radiation of phyla.</title>
        <authorList>
            <person name="Brown C.T."/>
            <person name="Hug L.A."/>
            <person name="Thomas B.C."/>
            <person name="Sharon I."/>
            <person name="Castelle C.J."/>
            <person name="Singh A."/>
            <person name="Wilkins M.J."/>
            <person name="Williams K.H."/>
            <person name="Banfield J.F."/>
        </authorList>
    </citation>
    <scope>NUCLEOTIDE SEQUENCE [LARGE SCALE GENOMIC DNA]</scope>
</reference>
<dbReference type="InterPro" id="IPR006171">
    <property type="entry name" value="TOPRIM_dom"/>
</dbReference>
<dbReference type="Gene3D" id="3.90.580.10">
    <property type="entry name" value="Zinc finger, CHC2-type domain"/>
    <property type="match status" value="1"/>
</dbReference>
<dbReference type="SMART" id="SM00493">
    <property type="entry name" value="TOPRIM"/>
    <property type="match status" value="1"/>
</dbReference>
<dbReference type="GO" id="GO:0003677">
    <property type="term" value="F:DNA binding"/>
    <property type="evidence" value="ECO:0007669"/>
    <property type="project" value="UniProtKB-KW"/>
</dbReference>
<comment type="subunit">
    <text evidence="12">Monomer. Interacts with DnaB.</text>
</comment>
<dbReference type="InterPro" id="IPR050219">
    <property type="entry name" value="DnaG_primase"/>
</dbReference>
<dbReference type="NCBIfam" id="TIGR01391">
    <property type="entry name" value="dnaG"/>
    <property type="match status" value="1"/>
</dbReference>
<dbReference type="InterPro" id="IPR019475">
    <property type="entry name" value="DNA_primase_DnaB-bd"/>
</dbReference>
<dbReference type="SUPFAM" id="SSF56731">
    <property type="entry name" value="DNA primase core"/>
    <property type="match status" value="1"/>
</dbReference>
<keyword evidence="2 12" id="KW-0639">Primosome</keyword>
<dbReference type="Pfam" id="PF01807">
    <property type="entry name" value="Zn_ribbon_DnaG"/>
    <property type="match status" value="1"/>
</dbReference>
<dbReference type="GO" id="GO:0005737">
    <property type="term" value="C:cytoplasm"/>
    <property type="evidence" value="ECO:0007669"/>
    <property type="project" value="TreeGrafter"/>
</dbReference>
<dbReference type="EMBL" id="LCKX01000032">
    <property type="protein sequence ID" value="KKU06459.1"/>
    <property type="molecule type" value="Genomic_DNA"/>
</dbReference>
<comment type="domain">
    <text evidence="12">Contains an N-terminal zinc-binding domain, a central core domain that contains the primase activity, and a C-terminal DnaB-binding domain.</text>
</comment>
<evidence type="ECO:0000256" key="10">
    <source>
        <dbReference type="ARBA" id="ARBA00023125"/>
    </source>
</evidence>
<gene>
    <name evidence="12" type="primary">dnaG</name>
    <name evidence="16" type="ORF">UX10_C0032G0010</name>
</gene>
<sequence>MSKVTEEIKSRLDIVSLIGEYVQLKPAGVNSKGRCPFHNERTPSFMVSRERQFWHCFGCNTGGDVFDFLMKIENLEFVEVLKMLADKTGVKLEDNERVETNKNEKNRLLDIVRLAAKFYHKVLLDSPQSAAARAYVLEDRALAPHALDEWQIGYITESWDTLTQFLLKKGFGINDMVNAGLVMQKQGGGWYDRFRGRIMFPLSDAQGNVVGFTGRLLKDDPTGQQGKYVNTPQTSLYDKSKLLYGLHYAKSAIKEKGFVVVVEGQMDVIACHEYGMRNVVASSGTALTVEQVRLLKRFTSQIYLAFDADAAGQLAARRGIDIALAEGMIVRIITIPQQIAKDPDECIRKDPDVWKQSVENARPLMEYYFEIFTFGVDLNDAQARTNTTKQLIREIIKLPDPIDREYWLDKLAHLLGVSVSVLKEQLKVELRRSKPHFAVQKPAQTSNPLVSQEDPAHKIGRQILAWCLKYPSLWTEVLTSIKINALPSIALQNIFSAAQEAQGKIGPQFKNAKDESHEIMLAEFLSNDLFESGNEDIDEENESHRSARELVTRLNVWYTTRKRQELARNMEEAERAGDFVRMQSISEELKQLIF</sequence>
<evidence type="ECO:0000256" key="13">
    <source>
        <dbReference type="PIRNR" id="PIRNR002811"/>
    </source>
</evidence>
<keyword evidence="10 12" id="KW-0238">DNA-binding</keyword>
<dbReference type="CDD" id="cd03364">
    <property type="entry name" value="TOPRIM_DnaG_primases"/>
    <property type="match status" value="1"/>
</dbReference>
<evidence type="ECO:0000256" key="12">
    <source>
        <dbReference type="HAMAP-Rule" id="MF_00974"/>
    </source>
</evidence>
<evidence type="ECO:0000259" key="15">
    <source>
        <dbReference type="PROSITE" id="PS50880"/>
    </source>
</evidence>
<keyword evidence="6 12" id="KW-0479">Metal-binding</keyword>
<keyword evidence="11 12" id="KW-0804">Transcription</keyword>
<dbReference type="InterPro" id="IPR037068">
    <property type="entry name" value="DNA_primase_core_N_sf"/>
</dbReference>
<dbReference type="InterPro" id="IPR030846">
    <property type="entry name" value="DnaG_bac"/>
</dbReference>